<dbReference type="KEGG" id="vbr:A6E01_02895"/>
<dbReference type="EMBL" id="CP016177">
    <property type="protein sequence ID" value="ANO32220.1"/>
    <property type="molecule type" value="Genomic_DNA"/>
</dbReference>
<sequence length="167" mass="18883">MQHYWLLLFAVSLCDLREQRIPNFLLVVIIITRLIELTISFNANVFVQSVTSAFILFGIGLFFFFLRAMSPGDVKLLFVVGFITATPDVSSLLFWLLMGGGLVAFFYYFFHRANLINSKGSISNLGTADLDEQSKGNPRSSIRYGNKLVMPFAPSVMIGMAMFYYFN</sequence>
<protein>
    <recommendedName>
        <fullName evidence="2">Prepilin type IV endopeptidase peptidase domain-containing protein</fullName>
    </recommendedName>
</protein>
<dbReference type="Gene3D" id="1.20.120.1220">
    <property type="match status" value="1"/>
</dbReference>
<feature type="transmembrane region" description="Helical" evidence="1">
    <location>
        <begin position="89"/>
        <end position="110"/>
    </location>
</feature>
<feature type="transmembrane region" description="Helical" evidence="1">
    <location>
        <begin position="148"/>
        <end position="166"/>
    </location>
</feature>
<feature type="transmembrane region" description="Helical" evidence="1">
    <location>
        <begin position="46"/>
        <end position="69"/>
    </location>
</feature>
<proteinExistence type="predicted"/>
<dbReference type="Pfam" id="PF01478">
    <property type="entry name" value="Peptidase_A24"/>
    <property type="match status" value="1"/>
</dbReference>
<evidence type="ECO:0000256" key="1">
    <source>
        <dbReference type="SAM" id="Phobius"/>
    </source>
</evidence>
<dbReference type="GO" id="GO:0004190">
    <property type="term" value="F:aspartic-type endopeptidase activity"/>
    <property type="evidence" value="ECO:0007669"/>
    <property type="project" value="InterPro"/>
</dbReference>
<feature type="domain" description="Prepilin type IV endopeptidase peptidase" evidence="2">
    <location>
        <begin position="6"/>
        <end position="101"/>
    </location>
</feature>
<dbReference type="RefSeq" id="WP_065209521.1">
    <property type="nucleotide sequence ID" value="NZ_CP016177.1"/>
</dbReference>
<reference evidence="3 4" key="1">
    <citation type="submission" date="2016-06" db="EMBL/GenBank/DDBJ databases">
        <title>Adaptive Radiation by Waves of Gene Transfer Leads to Fine-Scale Resource Partitioning in Marine Microbes.</title>
        <authorList>
            <person name="Hehemann J.-H."/>
            <person name="Arevalo P."/>
            <person name="Datta M.S."/>
            <person name="Yu X."/>
            <person name="Corzett C."/>
            <person name="Henschel A."/>
            <person name="Preheim S.P."/>
            <person name="Timberlake S."/>
            <person name="Alm E.J."/>
            <person name="Polz M.F."/>
        </authorList>
    </citation>
    <scope>NUCLEOTIDE SEQUENCE [LARGE SCALE GENOMIC DNA]</scope>
    <source>
        <strain evidence="3 4">FF50</strain>
    </source>
</reference>
<feature type="transmembrane region" description="Helical" evidence="1">
    <location>
        <begin position="20"/>
        <end position="39"/>
    </location>
</feature>
<organism evidence="3 4">
    <name type="scientific">Vibrio breoganii</name>
    <dbReference type="NCBI Taxonomy" id="553239"/>
    <lineage>
        <taxon>Bacteria</taxon>
        <taxon>Pseudomonadati</taxon>
        <taxon>Pseudomonadota</taxon>
        <taxon>Gammaproteobacteria</taxon>
        <taxon>Vibrionales</taxon>
        <taxon>Vibrionaceae</taxon>
        <taxon>Vibrio</taxon>
    </lineage>
</organism>
<evidence type="ECO:0000313" key="3">
    <source>
        <dbReference type="EMBL" id="ANO32220.1"/>
    </source>
</evidence>
<keyword evidence="1" id="KW-1133">Transmembrane helix</keyword>
<keyword evidence="1" id="KW-0472">Membrane</keyword>
<gene>
    <name evidence="3" type="ORF">A6E01_02895</name>
</gene>
<dbReference type="AlphaFoldDB" id="A0AAN0XT72"/>
<evidence type="ECO:0000259" key="2">
    <source>
        <dbReference type="Pfam" id="PF01478"/>
    </source>
</evidence>
<accession>A0AAN0XT72</accession>
<evidence type="ECO:0000313" key="4">
    <source>
        <dbReference type="Proteomes" id="UP000092018"/>
    </source>
</evidence>
<name>A0AAN0XT72_9VIBR</name>
<dbReference type="InterPro" id="IPR000045">
    <property type="entry name" value="Prepilin_IV_endopep_pep"/>
</dbReference>
<keyword evidence="1" id="KW-0812">Transmembrane</keyword>
<dbReference type="GO" id="GO:0016020">
    <property type="term" value="C:membrane"/>
    <property type="evidence" value="ECO:0007669"/>
    <property type="project" value="InterPro"/>
</dbReference>
<dbReference type="Proteomes" id="UP000092018">
    <property type="component" value="Chromosome 1"/>
</dbReference>